<feature type="region of interest" description="Disordered" evidence="1">
    <location>
        <begin position="152"/>
        <end position="177"/>
    </location>
</feature>
<evidence type="ECO:0000313" key="3">
    <source>
        <dbReference type="Proteomes" id="UP000314294"/>
    </source>
</evidence>
<proteinExistence type="predicted"/>
<sequence>MEDVDGAFNTEMMQLTGDFQSQEVILSEEQRNIDLISADFALAESVFFIGTFSSSSLLLDGVLPFDNERTAGGATSSCRSASELPSSRLCVFPSGPSGTSSEVLAQDGRGSDPAPLADSVGRAAGELLSAGVSNSKAFFSFHLQQRKSRCGAEQQVGKGKAEGEEEEEEVEEEEEEAVEETELELSRAFGRERHSTHLISLQPFEYHVCCISGDLFPERVLLVLTPLPPQLCPEALGQLKSPQGRVLERGRGQL</sequence>
<gene>
    <name evidence="2" type="ORF">EYF80_013952</name>
</gene>
<reference evidence="2 3" key="1">
    <citation type="submission" date="2019-03" db="EMBL/GenBank/DDBJ databases">
        <title>First draft genome of Liparis tanakae, snailfish: a comprehensive survey of snailfish specific genes.</title>
        <authorList>
            <person name="Kim W."/>
            <person name="Song I."/>
            <person name="Jeong J.-H."/>
            <person name="Kim D."/>
            <person name="Kim S."/>
            <person name="Ryu S."/>
            <person name="Song J.Y."/>
            <person name="Lee S.K."/>
        </authorList>
    </citation>
    <scope>NUCLEOTIDE SEQUENCE [LARGE SCALE GENOMIC DNA]</scope>
    <source>
        <tissue evidence="2">Muscle</tissue>
    </source>
</reference>
<feature type="compositionally biased region" description="Acidic residues" evidence="1">
    <location>
        <begin position="163"/>
        <end position="177"/>
    </location>
</feature>
<dbReference type="Proteomes" id="UP000314294">
    <property type="component" value="Unassembled WGS sequence"/>
</dbReference>
<keyword evidence="3" id="KW-1185">Reference proteome</keyword>
<dbReference type="AlphaFoldDB" id="A0A4Z2IE47"/>
<comment type="caution">
    <text evidence="2">The sequence shown here is derived from an EMBL/GenBank/DDBJ whole genome shotgun (WGS) entry which is preliminary data.</text>
</comment>
<dbReference type="EMBL" id="SRLO01000099">
    <property type="protein sequence ID" value="TNN75805.1"/>
    <property type="molecule type" value="Genomic_DNA"/>
</dbReference>
<name>A0A4Z2IE47_9TELE</name>
<evidence type="ECO:0000256" key="1">
    <source>
        <dbReference type="SAM" id="MobiDB-lite"/>
    </source>
</evidence>
<evidence type="ECO:0000313" key="2">
    <source>
        <dbReference type="EMBL" id="TNN75805.1"/>
    </source>
</evidence>
<accession>A0A4Z2IE47</accession>
<protein>
    <submittedName>
        <fullName evidence="2">Uncharacterized protein</fullName>
    </submittedName>
</protein>
<organism evidence="2 3">
    <name type="scientific">Liparis tanakae</name>
    <name type="common">Tanaka's snailfish</name>
    <dbReference type="NCBI Taxonomy" id="230148"/>
    <lineage>
        <taxon>Eukaryota</taxon>
        <taxon>Metazoa</taxon>
        <taxon>Chordata</taxon>
        <taxon>Craniata</taxon>
        <taxon>Vertebrata</taxon>
        <taxon>Euteleostomi</taxon>
        <taxon>Actinopterygii</taxon>
        <taxon>Neopterygii</taxon>
        <taxon>Teleostei</taxon>
        <taxon>Neoteleostei</taxon>
        <taxon>Acanthomorphata</taxon>
        <taxon>Eupercaria</taxon>
        <taxon>Perciformes</taxon>
        <taxon>Cottioidei</taxon>
        <taxon>Cottales</taxon>
        <taxon>Liparidae</taxon>
        <taxon>Liparis</taxon>
    </lineage>
</organism>